<name>A0A3D8L5U9_9BACT</name>
<dbReference type="GO" id="GO:0016787">
    <property type="term" value="F:hydrolase activity"/>
    <property type="evidence" value="ECO:0007669"/>
    <property type="project" value="UniProtKB-KW"/>
</dbReference>
<accession>A0A3D8L5U9</accession>
<comment type="caution">
    <text evidence="1">The sequence shown here is derived from an EMBL/GenBank/DDBJ whole genome shotgun (WGS) entry which is preliminary data.</text>
</comment>
<keyword evidence="1" id="KW-0378">Hydrolase</keyword>
<dbReference type="Pfam" id="PF00756">
    <property type="entry name" value="Esterase"/>
    <property type="match status" value="1"/>
</dbReference>
<dbReference type="PANTHER" id="PTHR48098">
    <property type="entry name" value="ENTEROCHELIN ESTERASE-RELATED"/>
    <property type="match status" value="1"/>
</dbReference>
<dbReference type="InterPro" id="IPR029058">
    <property type="entry name" value="AB_hydrolase_fold"/>
</dbReference>
<reference evidence="2" key="1">
    <citation type="submission" date="2018-08" db="EMBL/GenBank/DDBJ databases">
        <authorList>
            <person name="Liu Z.-W."/>
            <person name="Du Z.-J."/>
        </authorList>
    </citation>
    <scope>NUCLEOTIDE SEQUENCE [LARGE SCALE GENOMIC DNA]</scope>
    <source>
        <strain evidence="2">H4X</strain>
    </source>
</reference>
<dbReference type="InterPro" id="IPR000801">
    <property type="entry name" value="Esterase-like"/>
</dbReference>
<dbReference type="InterPro" id="IPR050583">
    <property type="entry name" value="Mycobacterial_A85_antigen"/>
</dbReference>
<organism evidence="1 2">
    <name type="scientific">Pontibacter diazotrophicus</name>
    <dbReference type="NCBI Taxonomy" id="1400979"/>
    <lineage>
        <taxon>Bacteria</taxon>
        <taxon>Pseudomonadati</taxon>
        <taxon>Bacteroidota</taxon>
        <taxon>Cytophagia</taxon>
        <taxon>Cytophagales</taxon>
        <taxon>Hymenobacteraceae</taxon>
        <taxon>Pontibacter</taxon>
    </lineage>
</organism>
<sequence>MEKKLHQSYILLVAAFIIFIAFPASSQNGTMRQGTVERIKVHGKELEGNLAGDSPDRDVSVYLPPSYKTNPERRYPVVYLLHGFTDSDAKLYGFEQHWMNLPDVLNQAFAEGNRPEMIFVTPNAFTRFQGSMYSSSVTTGNWEDFVAKELVSYIDKNYRTIPQAASRGLAGHSMGGYGAMRIGQKYPDVFSSLYLLSPCCLEPASNVPQDSAAQARLQAIQTQADLEKADFFTKATFASAAAWSPNPQKPPFYLDLPLENGQVQPLVLAKWTANRPLASIDQYIFNIRKLKALAFDAGADDSGIAASIRELDKVLDSYGIKHFYEEYDGDHINRVADRIGTNLLTFFSENLSFEQPRK</sequence>
<dbReference type="Gene3D" id="3.40.50.1820">
    <property type="entry name" value="alpha/beta hydrolase"/>
    <property type="match status" value="1"/>
</dbReference>
<gene>
    <name evidence="1" type="ORF">DXT99_22315</name>
</gene>
<dbReference type="EMBL" id="QRGR01000032">
    <property type="protein sequence ID" value="RDV12653.1"/>
    <property type="molecule type" value="Genomic_DNA"/>
</dbReference>
<dbReference type="Proteomes" id="UP000256708">
    <property type="component" value="Unassembled WGS sequence"/>
</dbReference>
<dbReference type="AlphaFoldDB" id="A0A3D8L5U9"/>
<dbReference type="RefSeq" id="WP_115567808.1">
    <property type="nucleotide sequence ID" value="NZ_QRGR01000032.1"/>
</dbReference>
<keyword evidence="2" id="KW-1185">Reference proteome</keyword>
<proteinExistence type="predicted"/>
<evidence type="ECO:0000313" key="1">
    <source>
        <dbReference type="EMBL" id="RDV12653.1"/>
    </source>
</evidence>
<protein>
    <submittedName>
        <fullName evidence="1">Alpha/beta hydrolase</fullName>
    </submittedName>
</protein>
<evidence type="ECO:0000313" key="2">
    <source>
        <dbReference type="Proteomes" id="UP000256708"/>
    </source>
</evidence>
<dbReference type="SUPFAM" id="SSF53474">
    <property type="entry name" value="alpha/beta-Hydrolases"/>
    <property type="match status" value="1"/>
</dbReference>
<dbReference type="OrthoDB" id="9784036at2"/>